<proteinExistence type="predicted"/>
<protein>
    <recommendedName>
        <fullName evidence="2">ATPase dynein-related AAA domain-containing protein</fullName>
    </recommendedName>
</protein>
<dbReference type="InterPro" id="IPR011704">
    <property type="entry name" value="ATPase_dyneun-rel_AAA"/>
</dbReference>
<sequence>MLDYEVGEKAESYLEKHIKGNQVSLVVICGKEREDRSRLVTALDKHRINNPIIASVKDVQAYLKQHFEIDCGQRDNLHVAAEVDPEHCTVRVVKSERAGVGKSLRVKRLTEKLTALNGAALYCRKSPACVTVTLQQKTADHSSVLATLVQHTTTPDRPVPRVFHFDIAHETYEGVDNLLFNLLVLGSLTDHTGLVWRRSLMDLYVVETLPLLWHGPTTQQGVAGPQGEQTEYVHRILAMLPSLTCRSPQQTIDALTQQGSPSLLFSDWTEHDQLMDDKEFCSEIFQRPYQYLTRFSTGQSLNSVTPQVVEGTPAECLQCLLRYCGIPDPSWAELRHFVWFLNVQLFDSENSNFCSVHDFATRSLNVSEETPGLTVQRTEQELPEEDEEEVDDQAGQAVIVPFQLRRHWETSPHPYLFFNSDHHSMTFLGFYIEPATGNLLDPRTNDVLERQVMPRQLQDALRRNMVQLNENFDVLPRSIKIHRLCSVMGIEDIYDPDDEYELTTDNVKKILAIHMRLRCGIPVVIMGETGCGKTRLIKFMCDLWKPPGTEDMQNMVLVKVHGGTTEEDIIRKVNQASELALTNRQTFPHVDTVLFFDEANTTEAIGLIKEIICDKRMKGKPLLSADGLKVIAACNPYRKHSDEMIKRLEQAGLGYRVQARDTKDKLGYIPMRQLVYRVQALPQSILPLVWDFGQLTIEVEKLYIKQMVHRCIKEDMLPNILGLHETASDILATSQAFMRDQQEECSFVSLRDVKRVLDVMSWFYEQRGLLFRLMDERAEKEIEETTMNVDDDDDDELEYERLDDVTRSLVLALGVCYHACLQNREAYRNCVATHFQGNLELPNGARTILDEINRCEDVFLDCVQLEPNIARNQALKENIFMMIVCIELRIPLFLVGKPGSSKSLARTIVADAMQGNRAHTELFRQFKEAYMISFQCSPLSTPEGIVGTFRQCSQLQRDKDLTQFVAVVVLDEVGLAEDSPSMPLKVYTCYVCLTLPILPYTTLPYSTLPVRLLLFGPIPCFKP</sequence>
<dbReference type="AlphaFoldDB" id="A0AAD9KTG7"/>
<dbReference type="EMBL" id="JAODUO010000621">
    <property type="protein sequence ID" value="KAK2177044.1"/>
    <property type="molecule type" value="Genomic_DNA"/>
</dbReference>
<dbReference type="GO" id="GO:0004842">
    <property type="term" value="F:ubiquitin-protein transferase activity"/>
    <property type="evidence" value="ECO:0007669"/>
    <property type="project" value="InterPro"/>
</dbReference>
<feature type="compositionally biased region" description="Acidic residues" evidence="1">
    <location>
        <begin position="381"/>
        <end position="391"/>
    </location>
</feature>
<dbReference type="GO" id="GO:0005524">
    <property type="term" value="F:ATP binding"/>
    <property type="evidence" value="ECO:0007669"/>
    <property type="project" value="InterPro"/>
</dbReference>
<dbReference type="InterPro" id="IPR027417">
    <property type="entry name" value="P-loop_NTPase"/>
</dbReference>
<dbReference type="PANTHER" id="PTHR22605:SF16">
    <property type="entry name" value="E3 UBIQUITIN-PROTEIN LIGASE RNF213"/>
    <property type="match status" value="1"/>
</dbReference>
<evidence type="ECO:0000256" key="1">
    <source>
        <dbReference type="SAM" id="MobiDB-lite"/>
    </source>
</evidence>
<dbReference type="PANTHER" id="PTHR22605">
    <property type="entry name" value="RZ-TYPE DOMAIN-CONTAINING PROTEIN"/>
    <property type="match status" value="1"/>
</dbReference>
<dbReference type="FunFam" id="3.40.50.300:FF:002689">
    <property type="entry name" value="Predicted protein"/>
    <property type="match status" value="1"/>
</dbReference>
<dbReference type="InterPro" id="IPR031248">
    <property type="entry name" value="RNF213"/>
</dbReference>
<reference evidence="3" key="1">
    <citation type="journal article" date="2023" name="Mol. Biol. Evol.">
        <title>Third-Generation Sequencing Reveals the Adaptive Role of the Epigenome in Three Deep-Sea Polychaetes.</title>
        <authorList>
            <person name="Perez M."/>
            <person name="Aroh O."/>
            <person name="Sun Y."/>
            <person name="Lan Y."/>
            <person name="Juniper S.K."/>
            <person name="Young C.R."/>
            <person name="Angers B."/>
            <person name="Qian P.Y."/>
        </authorList>
    </citation>
    <scope>NUCLEOTIDE SEQUENCE</scope>
    <source>
        <strain evidence="3">R07B-5</strain>
    </source>
</reference>
<dbReference type="Proteomes" id="UP001209878">
    <property type="component" value="Unassembled WGS sequence"/>
</dbReference>
<comment type="caution">
    <text evidence="3">The sequence shown here is derived from an EMBL/GenBank/DDBJ whole genome shotgun (WGS) entry which is preliminary data.</text>
</comment>
<evidence type="ECO:0000259" key="2">
    <source>
        <dbReference type="Pfam" id="PF07728"/>
    </source>
</evidence>
<feature type="region of interest" description="Disordered" evidence="1">
    <location>
        <begin position="370"/>
        <end position="391"/>
    </location>
</feature>
<accession>A0AAD9KTG7</accession>
<keyword evidence="4" id="KW-1185">Reference proteome</keyword>
<evidence type="ECO:0000313" key="3">
    <source>
        <dbReference type="EMBL" id="KAK2177044.1"/>
    </source>
</evidence>
<name>A0AAD9KTG7_RIDPI</name>
<gene>
    <name evidence="3" type="ORF">NP493_621g02035</name>
</gene>
<dbReference type="SUPFAM" id="SSF52540">
    <property type="entry name" value="P-loop containing nucleoside triphosphate hydrolases"/>
    <property type="match status" value="1"/>
</dbReference>
<dbReference type="Pfam" id="PF07728">
    <property type="entry name" value="AAA_5"/>
    <property type="match status" value="1"/>
</dbReference>
<dbReference type="Gene3D" id="3.40.50.300">
    <property type="entry name" value="P-loop containing nucleotide triphosphate hydrolases"/>
    <property type="match status" value="2"/>
</dbReference>
<feature type="domain" description="ATPase dynein-related AAA" evidence="2">
    <location>
        <begin position="522"/>
        <end position="645"/>
    </location>
</feature>
<evidence type="ECO:0000313" key="4">
    <source>
        <dbReference type="Proteomes" id="UP001209878"/>
    </source>
</evidence>
<organism evidence="3 4">
    <name type="scientific">Ridgeia piscesae</name>
    <name type="common">Tubeworm</name>
    <dbReference type="NCBI Taxonomy" id="27915"/>
    <lineage>
        <taxon>Eukaryota</taxon>
        <taxon>Metazoa</taxon>
        <taxon>Spiralia</taxon>
        <taxon>Lophotrochozoa</taxon>
        <taxon>Annelida</taxon>
        <taxon>Polychaeta</taxon>
        <taxon>Sedentaria</taxon>
        <taxon>Canalipalpata</taxon>
        <taxon>Sabellida</taxon>
        <taxon>Siboglinidae</taxon>
        <taxon>Ridgeia</taxon>
    </lineage>
</organism>
<dbReference type="GO" id="GO:0016887">
    <property type="term" value="F:ATP hydrolysis activity"/>
    <property type="evidence" value="ECO:0007669"/>
    <property type="project" value="InterPro"/>
</dbReference>